<reference evidence="2" key="1">
    <citation type="submission" date="2022-08" db="EMBL/GenBank/DDBJ databases">
        <authorList>
            <person name="Kallberg Y."/>
            <person name="Tangrot J."/>
            <person name="Rosling A."/>
        </authorList>
    </citation>
    <scope>NUCLEOTIDE SEQUENCE</scope>
    <source>
        <strain evidence="2">Wild A</strain>
    </source>
</reference>
<gene>
    <name evidence="2" type="ORF">FWILDA_LOCUS144</name>
</gene>
<evidence type="ECO:0000313" key="3">
    <source>
        <dbReference type="Proteomes" id="UP001153678"/>
    </source>
</evidence>
<dbReference type="GO" id="GO:0003677">
    <property type="term" value="F:DNA binding"/>
    <property type="evidence" value="ECO:0007669"/>
    <property type="project" value="InterPro"/>
</dbReference>
<sequence>MTNTRSIILIGSTGNGKSTLGNVLVNKNGKFEEVFPESGSAISQTRCISEAAHKVRDGLSQILFVTSGRFTKKEIFAYDMLRKYIFDTDIVNYTTIVRTNFPNFRNASKCEEDKELMRRENGELAEIINSCGNRVIHVDNPSVNIDDERRLVFNREDRENSRTKLLSHLAQFQIVYKPANLDYLNSKIGNYMTDIERLQSDLNNVRNLSDEKKRQMQRTINELQEKVAQQARMGTFQVIGKIVDDSCRIVSGSSRDDNQQLKRQTKKAKVKLRLLDPNPDIGDSGKKEVLLEIENDEKAIFNLKVEKFKDYEHGGEKIELKLGLKENASGDRTWNFLGGKSKNGDYVFAMEIYENANPLEKSKYEVCREILIYQKKNKISDEKLAQQMELTLAETEDILYYRIAHFTLDRLLTYANKLFKLEPLMLGIVKSKEREEILKH</sequence>
<dbReference type="Gene3D" id="3.40.50.300">
    <property type="entry name" value="P-loop containing nucleotide triphosphate hydrolases"/>
    <property type="match status" value="2"/>
</dbReference>
<dbReference type="OrthoDB" id="8954335at2759"/>
<evidence type="ECO:0000313" key="2">
    <source>
        <dbReference type="EMBL" id="CAI2161623.1"/>
    </source>
</evidence>
<keyword evidence="1" id="KW-0175">Coiled coil</keyword>
<organism evidence="2 3">
    <name type="scientific">Funneliformis geosporum</name>
    <dbReference type="NCBI Taxonomy" id="1117311"/>
    <lineage>
        <taxon>Eukaryota</taxon>
        <taxon>Fungi</taxon>
        <taxon>Fungi incertae sedis</taxon>
        <taxon>Mucoromycota</taxon>
        <taxon>Glomeromycotina</taxon>
        <taxon>Glomeromycetes</taxon>
        <taxon>Glomerales</taxon>
        <taxon>Glomeraceae</taxon>
        <taxon>Funneliformis</taxon>
    </lineage>
</organism>
<evidence type="ECO:0000256" key="1">
    <source>
        <dbReference type="SAM" id="Coils"/>
    </source>
</evidence>
<feature type="coiled-coil region" evidence="1">
    <location>
        <begin position="188"/>
        <end position="233"/>
    </location>
</feature>
<protein>
    <submittedName>
        <fullName evidence="2">15277_t:CDS:1</fullName>
    </submittedName>
</protein>
<dbReference type="SUPFAM" id="SSF52540">
    <property type="entry name" value="P-loop containing nucleoside triphosphate hydrolases"/>
    <property type="match status" value="1"/>
</dbReference>
<dbReference type="InterPro" id="IPR010982">
    <property type="entry name" value="Lambda_DNA-bd_dom_sf"/>
</dbReference>
<dbReference type="InterPro" id="IPR027417">
    <property type="entry name" value="P-loop_NTPase"/>
</dbReference>
<accession>A0A9W4SAC9</accession>
<dbReference type="EMBL" id="CAMKVN010000008">
    <property type="protein sequence ID" value="CAI2161623.1"/>
    <property type="molecule type" value="Genomic_DNA"/>
</dbReference>
<keyword evidence="3" id="KW-1185">Reference proteome</keyword>
<comment type="caution">
    <text evidence="2">The sequence shown here is derived from an EMBL/GenBank/DDBJ whole genome shotgun (WGS) entry which is preliminary data.</text>
</comment>
<dbReference type="Proteomes" id="UP001153678">
    <property type="component" value="Unassembled WGS sequence"/>
</dbReference>
<dbReference type="AlphaFoldDB" id="A0A9W4SAC9"/>
<dbReference type="Gene3D" id="1.10.260.40">
    <property type="entry name" value="lambda repressor-like DNA-binding domains"/>
    <property type="match status" value="1"/>
</dbReference>
<name>A0A9W4SAC9_9GLOM</name>
<proteinExistence type="predicted"/>